<evidence type="ECO:0000313" key="1">
    <source>
        <dbReference type="EMBL" id="ASL18392.1"/>
    </source>
</evidence>
<dbReference type="EMBL" id="CP015269">
    <property type="protein sequence ID" value="ASL18392.1"/>
    <property type="molecule type" value="Genomic_DNA"/>
</dbReference>
<gene>
    <name evidence="1" type="ORF">MYCOZU2_06047</name>
</gene>
<reference evidence="1 2" key="1">
    <citation type="journal article" date="2017" name="Lancet Infect. Dis.">
        <title>Global outbreak of severe Mycobacterium chimaera disease after cardiac surgery: a molecular epidemiological study.</title>
        <authorList>
            <person name="van Ingen J."/>
            <person name="Kohl T."/>
            <person name="Kranzer K."/>
            <person name="Hasse B."/>
            <person name="Keller P."/>
            <person name="Szafranska A."/>
            <person name="Hillemann D."/>
            <person name="Chand M."/>
            <person name="Schreiber P."/>
            <person name="Sommerstein R."/>
            <person name="Berger C."/>
            <person name="Genoni M."/>
            <person name="Ruegg C."/>
            <person name="Troillet N."/>
            <person name="Widmer A.F."/>
            <person name="Becker S.L."/>
            <person name="Herrmann M."/>
            <person name="Eckmanns T."/>
            <person name="Haller S."/>
            <person name="Hoeller C."/>
            <person name="Debast S.B."/>
            <person name="Wolfhagen M.J."/>
            <person name="Hopman J."/>
            <person name="Kluytmans J."/>
            <person name="Langelaar M."/>
            <person name="Notermans D.W."/>
            <person name="ten Oever J."/>
            <person name="van den Barselaar P."/>
            <person name="Vonk A.B.A."/>
            <person name="Vos M.C."/>
            <person name="Ahmed N."/>
            <person name="Brown T."/>
            <person name="Crook D."/>
            <person name="Lamagni T."/>
            <person name="Phin N."/>
            <person name="Smith E.G."/>
            <person name="Zambon M."/>
            <person name="Serr A."/>
            <person name="Goetting T."/>
            <person name="Ebner W."/>
            <person name="Thuermer A."/>
            <person name="Utpatel C."/>
            <person name="Sproer C."/>
            <person name="Bunk B."/>
            <person name="Nubel U."/>
            <person name="Bloemberg G."/>
            <person name="Bottger E."/>
            <person name="Niemann S."/>
            <person name="Wagner D."/>
            <person name="Sax H."/>
        </authorList>
    </citation>
    <scope>NUCLEOTIDE SEQUENCE [LARGE SCALE GENOMIC DNA]</scope>
    <source>
        <strain evidence="1 2">ZUERICH-2</strain>
        <plasmid evidence="1 2">unnamed 2</plasmid>
    </source>
</reference>
<accession>A0A7U5RYI8</accession>
<keyword evidence="1" id="KW-0614">Plasmid</keyword>
<evidence type="ECO:0000313" key="2">
    <source>
        <dbReference type="Proteomes" id="UP000198286"/>
    </source>
</evidence>
<protein>
    <submittedName>
        <fullName evidence="1">Uncharacterized protein</fullName>
    </submittedName>
</protein>
<name>A0A7U5RYI8_MYCIT</name>
<dbReference type="RefSeq" id="WP_089152592.1">
    <property type="nucleotide sequence ID" value="NZ_CP015269.1"/>
</dbReference>
<proteinExistence type="predicted"/>
<dbReference type="AlphaFoldDB" id="A0A7U5RYI8"/>
<organism evidence="1 2">
    <name type="scientific">Mycobacterium intracellulare subsp. chimaera</name>
    <dbReference type="NCBI Taxonomy" id="222805"/>
    <lineage>
        <taxon>Bacteria</taxon>
        <taxon>Bacillati</taxon>
        <taxon>Actinomycetota</taxon>
        <taxon>Actinomycetes</taxon>
        <taxon>Mycobacteriales</taxon>
        <taxon>Mycobacteriaceae</taxon>
        <taxon>Mycobacterium</taxon>
        <taxon>Mycobacterium avium complex (MAC)</taxon>
    </lineage>
</organism>
<dbReference type="Proteomes" id="UP000198286">
    <property type="component" value="Plasmid unnamed 2"/>
</dbReference>
<sequence length="174" mass="19189">MIDRPHGDDADLIIVDGWPAAFNEDLLHQAADHHRRVAGVLAEHAHPHLTAAHREAQTRMDGALATRSASQMSLHIADTESSYRRHQRCADELDSFAQTVINTKTGIIGAVDEFTAKWAQALGLAIREGWHQHQYNNYRSELVKAGRCAVKAANTNLECSYAELGTTLKAELDA</sequence>
<geneLocation type="plasmid" evidence="1 2">
    <name>unnamed 2</name>
</geneLocation>